<accession>W3VNY8</accession>
<dbReference type="OrthoDB" id="10300026at2759"/>
<protein>
    <submittedName>
        <fullName evidence="1">Uncharacterized protein</fullName>
    </submittedName>
</protein>
<gene>
    <name evidence="1" type="ORF">PaG_01519</name>
</gene>
<keyword evidence="2" id="KW-1185">Reference proteome</keyword>
<dbReference type="Proteomes" id="UP000019462">
    <property type="component" value="Unassembled WGS sequence"/>
</dbReference>
<name>W3VNY8_MOEAP</name>
<organism evidence="1 2">
    <name type="scientific">Moesziomyces aphidis</name>
    <name type="common">Pseudozyma aphidis</name>
    <dbReference type="NCBI Taxonomy" id="84754"/>
    <lineage>
        <taxon>Eukaryota</taxon>
        <taxon>Fungi</taxon>
        <taxon>Dikarya</taxon>
        <taxon>Basidiomycota</taxon>
        <taxon>Ustilaginomycotina</taxon>
        <taxon>Ustilaginomycetes</taxon>
        <taxon>Ustilaginales</taxon>
        <taxon>Ustilaginaceae</taxon>
        <taxon>Moesziomyces</taxon>
    </lineage>
</organism>
<sequence>MLRTFGLAPQTSPQPAGADAIRRRREMHFGPTLGTVIPRDSMGGAEKGKHVSLTVIRGAGAAEAGVETQITIDQQMLRARLQRTYEAQCWTGGELSPSFVGYSTPSVQASLSEAGDTRIEISETMTPRASLERQAHVPVAPVKEGRLGPASV</sequence>
<dbReference type="HOGENOM" id="CLU_1723168_0_0_1"/>
<proteinExistence type="predicted"/>
<evidence type="ECO:0000313" key="1">
    <source>
        <dbReference type="EMBL" id="ETS63244.1"/>
    </source>
</evidence>
<dbReference type="AlphaFoldDB" id="W3VNY8"/>
<evidence type="ECO:0000313" key="2">
    <source>
        <dbReference type="Proteomes" id="UP000019462"/>
    </source>
</evidence>
<comment type="caution">
    <text evidence="1">The sequence shown here is derived from an EMBL/GenBank/DDBJ whole genome shotgun (WGS) entry which is preliminary data.</text>
</comment>
<reference evidence="1 2" key="1">
    <citation type="journal article" date="2014" name="Genome Announc.">
        <title>Genome sequence of the basidiomycetous fungus Pseudozyma aphidis DSM70725, an efficient producer of biosurfactant mannosylerythritol lipids.</title>
        <authorList>
            <person name="Lorenz S."/>
            <person name="Guenther M."/>
            <person name="Grumaz C."/>
            <person name="Rupp S."/>
            <person name="Zibek S."/>
            <person name="Sohn K."/>
        </authorList>
    </citation>
    <scope>NUCLEOTIDE SEQUENCE [LARGE SCALE GENOMIC DNA]</scope>
    <source>
        <strain evidence="2">ATCC 32657 / CBS 517.83 / DSM 70725 / JCM 10318 / NBRC 10182 / NRRL Y-7954 / St-0401</strain>
    </source>
</reference>
<dbReference type="EMBL" id="AWNI01000008">
    <property type="protein sequence ID" value="ETS63244.1"/>
    <property type="molecule type" value="Genomic_DNA"/>
</dbReference>